<accession>A0A6J5KJG4</accession>
<proteinExistence type="predicted"/>
<organism evidence="2">
    <name type="scientific">uncultured Caudovirales phage</name>
    <dbReference type="NCBI Taxonomy" id="2100421"/>
    <lineage>
        <taxon>Viruses</taxon>
        <taxon>Duplodnaviria</taxon>
        <taxon>Heunggongvirae</taxon>
        <taxon>Uroviricota</taxon>
        <taxon>Caudoviricetes</taxon>
        <taxon>Peduoviridae</taxon>
        <taxon>Maltschvirus</taxon>
        <taxon>Maltschvirus maltsch</taxon>
    </lineage>
</organism>
<evidence type="ECO:0000313" key="2">
    <source>
        <dbReference type="EMBL" id="CAB4121685.1"/>
    </source>
</evidence>
<gene>
    <name evidence="2" type="ORF">UFOVP21_31</name>
</gene>
<name>A0A6J5KJG4_9CAUD</name>
<sequence>MPIGWALAGSAVAGLLGANMQSNAASSAADKQSAAARYAADLQQKQFDLINEQQAPYRKAGYSALNEIGNQMPYFTHQVTAEDLRSMPGFTFGLEQGVGANKQMGNVGGGGSNITRGAEKFATDYATNVGLPQYISQRQGIYNTLAGIAGIGQTGQTQVNQAGMNTASNIGSAGMAGAGYQAAGQIAGANAYGGALSNMGNAGMMYGLMNKPSAQYTPQQFQTQQQSTYGSGNAGFD</sequence>
<evidence type="ECO:0000256" key="1">
    <source>
        <dbReference type="SAM" id="MobiDB-lite"/>
    </source>
</evidence>
<evidence type="ECO:0008006" key="3">
    <source>
        <dbReference type="Google" id="ProtNLM"/>
    </source>
</evidence>
<protein>
    <recommendedName>
        <fullName evidence="3">DNA transfer protein</fullName>
    </recommendedName>
</protein>
<feature type="region of interest" description="Disordered" evidence="1">
    <location>
        <begin position="216"/>
        <end position="237"/>
    </location>
</feature>
<reference evidence="2" key="1">
    <citation type="submission" date="2020-04" db="EMBL/GenBank/DDBJ databases">
        <authorList>
            <person name="Chiriac C."/>
            <person name="Salcher M."/>
            <person name="Ghai R."/>
            <person name="Kavagutti S V."/>
        </authorList>
    </citation>
    <scope>NUCLEOTIDE SEQUENCE</scope>
</reference>
<feature type="compositionally biased region" description="Low complexity" evidence="1">
    <location>
        <begin position="216"/>
        <end position="228"/>
    </location>
</feature>
<dbReference type="EMBL" id="LR796148">
    <property type="protein sequence ID" value="CAB4121685.1"/>
    <property type="molecule type" value="Genomic_DNA"/>
</dbReference>